<keyword evidence="3" id="KW-0963">Cytoplasm</keyword>
<dbReference type="SMART" id="SM00292">
    <property type="entry name" value="BRCT"/>
    <property type="match status" value="1"/>
</dbReference>
<evidence type="ECO:0000313" key="11">
    <source>
        <dbReference type="Ensembl" id="ENSVURP00010022736.1"/>
    </source>
</evidence>
<dbReference type="InterPro" id="IPR001357">
    <property type="entry name" value="BRCT_dom"/>
</dbReference>
<feature type="repeat" description="ANK" evidence="9">
    <location>
        <begin position="675"/>
        <end position="708"/>
    </location>
</feature>
<dbReference type="Gene3D" id="1.25.40.20">
    <property type="entry name" value="Ankyrin repeat-containing domain"/>
    <property type="match status" value="1"/>
</dbReference>
<dbReference type="Pfam" id="PF16770">
    <property type="entry name" value="RTT107_BRCT_5"/>
    <property type="match status" value="1"/>
</dbReference>
<comment type="subcellular location">
    <subcellularLocation>
        <location evidence="2">Cytoplasm</location>
        <location evidence="2">Cytoskeleton</location>
        <location evidence="2">Microtubule organizing center</location>
        <location evidence="2">Centrosome</location>
    </subcellularLocation>
    <subcellularLocation>
        <location evidence="1">Nucleus</location>
    </subcellularLocation>
</comment>
<organism evidence="11 12">
    <name type="scientific">Vombatus ursinus</name>
    <name type="common">Common wombat</name>
    <dbReference type="NCBI Taxonomy" id="29139"/>
    <lineage>
        <taxon>Eukaryota</taxon>
        <taxon>Metazoa</taxon>
        <taxon>Chordata</taxon>
        <taxon>Craniata</taxon>
        <taxon>Vertebrata</taxon>
        <taxon>Euteleostomi</taxon>
        <taxon>Mammalia</taxon>
        <taxon>Metatheria</taxon>
        <taxon>Diprotodontia</taxon>
        <taxon>Vombatidae</taxon>
        <taxon>Vombatus</taxon>
    </lineage>
</organism>
<evidence type="ECO:0000256" key="4">
    <source>
        <dbReference type="ARBA" id="ARBA00022737"/>
    </source>
</evidence>
<accession>A0A4X2LL22</accession>
<dbReference type="GeneTree" id="ENSGT00940000158953"/>
<dbReference type="FunFam" id="3.40.50.10190:FF:000018">
    <property type="entry name" value="DNA topoisomerase 2-binding protein 1"/>
    <property type="match status" value="1"/>
</dbReference>
<dbReference type="GO" id="GO:0006281">
    <property type="term" value="P:DNA repair"/>
    <property type="evidence" value="ECO:0007669"/>
    <property type="project" value="UniProtKB-KW"/>
</dbReference>
<dbReference type="Pfam" id="PF12796">
    <property type="entry name" value="Ank_2"/>
    <property type="match status" value="1"/>
</dbReference>
<evidence type="ECO:0000256" key="7">
    <source>
        <dbReference type="ARBA" id="ARBA00023212"/>
    </source>
</evidence>
<gene>
    <name evidence="11" type="primary">SLF1</name>
</gene>
<keyword evidence="7" id="KW-0206">Cytoskeleton</keyword>
<dbReference type="PANTHER" id="PTHR46677">
    <property type="entry name" value="SMC5-SMC6 COMPLEX LOCALIZATION FACTOR PROTEIN 1"/>
    <property type="match status" value="1"/>
</dbReference>
<dbReference type="GO" id="GO:0005654">
    <property type="term" value="C:nucleoplasm"/>
    <property type="evidence" value="ECO:0007669"/>
    <property type="project" value="Ensembl"/>
</dbReference>
<protein>
    <submittedName>
        <fullName evidence="11">SMC5-SMC6 complex localization factor 1</fullName>
    </submittedName>
</protein>
<reference evidence="12" key="1">
    <citation type="submission" date="2018-12" db="EMBL/GenBank/DDBJ databases">
        <authorList>
            <person name="Yazar S."/>
        </authorList>
    </citation>
    <scope>NUCLEOTIDE SEQUENCE [LARGE SCALE GENOMIC DNA]</scope>
</reference>
<dbReference type="InterPro" id="IPR002110">
    <property type="entry name" value="Ankyrin_rpt"/>
</dbReference>
<dbReference type="GO" id="GO:0035861">
    <property type="term" value="C:site of double-strand break"/>
    <property type="evidence" value="ECO:0007669"/>
    <property type="project" value="Ensembl"/>
</dbReference>
<dbReference type="GO" id="GO:1990166">
    <property type="term" value="P:protein localization to site of double-strand break"/>
    <property type="evidence" value="ECO:0007669"/>
    <property type="project" value="Ensembl"/>
</dbReference>
<dbReference type="InterPro" id="IPR057595">
    <property type="entry name" value="TopB1_SLF1_BRCT"/>
</dbReference>
<evidence type="ECO:0000256" key="2">
    <source>
        <dbReference type="ARBA" id="ARBA00004300"/>
    </source>
</evidence>
<dbReference type="PROSITE" id="PS50088">
    <property type="entry name" value="ANK_REPEAT"/>
    <property type="match status" value="3"/>
</dbReference>
<evidence type="ECO:0000256" key="1">
    <source>
        <dbReference type="ARBA" id="ARBA00004123"/>
    </source>
</evidence>
<dbReference type="GO" id="GO:0031334">
    <property type="term" value="P:positive regulation of protein-containing complex assembly"/>
    <property type="evidence" value="ECO:0007669"/>
    <property type="project" value="Ensembl"/>
</dbReference>
<dbReference type="InterPro" id="IPR036770">
    <property type="entry name" value="Ankyrin_rpt-contain_sf"/>
</dbReference>
<dbReference type="Ensembl" id="ENSVURT00010025875.1">
    <property type="protein sequence ID" value="ENSVURP00010022736.1"/>
    <property type="gene ID" value="ENSVURG00010017424.1"/>
</dbReference>
<feature type="repeat" description="ANK" evidence="9">
    <location>
        <begin position="709"/>
        <end position="741"/>
    </location>
</feature>
<dbReference type="GO" id="GO:0031625">
    <property type="term" value="F:ubiquitin protein ligase binding"/>
    <property type="evidence" value="ECO:0007669"/>
    <property type="project" value="Ensembl"/>
</dbReference>
<dbReference type="PROSITE" id="PS50297">
    <property type="entry name" value="ANK_REP_REGION"/>
    <property type="match status" value="2"/>
</dbReference>
<dbReference type="STRING" id="29139.ENSVURP00010022736"/>
<dbReference type="OMA" id="YIGHYLF"/>
<sequence>MEDSTQKHIIQITGFRDKEKEDLTKLLLKLDCIFIKSKQYRNCTHLIAKHACKSEKYLAACAAGKWVLTKDYVINSAESGRWLDETTYEWGYKIEKDSHYSPQMQSAPKRWRKELTSTGAPGAFHRWKVVLLVKEGSKGRDSLTRVLNAGKAQVFLPNNSPSGITHVISSDTNLSAEEATYTFAAPCYPVQCLVDFLFFEVRKIIKFQNHGDVQRNSLLTEHSKEGRKVTDSRTGNELADLKKALRKHICRVEVRNNIVSYPIHLLFPHSLYLILLSLISQVKNTELPRNVCNIIEILIEGQFFAEAVEELIFLQSHYIPPVYLLHALLSNMLQGNVKTLIDRYFRVLSVLLHLHPPWKSPAMLSYYLKFFQCPNCMKGTWSFVEVLISESFCHPVPEGVVSKMLKPSLLKFLFKLMKSEVQHLNHKLYEEADSQSLKVPEQSFLLKTFWSGNETSVFFTEPIIKLLDWTIYSQKEKFRSNNAFKNEMAYLLNEILGAVVEYWIFLGLKKDKNVMKHMSALGNHVAVSCDDFSSEELKSFISSLSSSWLQMVIAESIFKKLCLQSCISISPEPLSLQKMVCAYLPALGKVGMLESRKGQKRKKLGHRVGPDSQRALKILTDGDQNQAKVLPEAPELKHSLSLKRSQKKWEGELSCSKENCRSLLPKMHFHKTNLRGETALHRACINNQVEKLILLLSLPGTDINVKDYAGWTPLHEACNHGNTVCVQEILQRCPEVDLLTQVDGVTPLHDALSNGHVEIGKLLLQHGGSVLLQQRTSKGKLPLDYVLAPQIKEDLLAILQVQGSTEDLQAQAEEHFYQQQIEFGSFLFSRMLLNFCSIFNLFSGFSVFKELTHLHERLFTSPRTCKDATSVHIDWIMDLYARDLVTLQKLPSLLKEIPENLKVFPGVQTQALLMTLKTMLEQSETFH</sequence>
<dbReference type="GO" id="GO:0034184">
    <property type="term" value="P:positive regulation of maintenance of mitotic sister chromatid cohesion"/>
    <property type="evidence" value="ECO:0007669"/>
    <property type="project" value="Ensembl"/>
</dbReference>
<evidence type="ECO:0000256" key="6">
    <source>
        <dbReference type="ARBA" id="ARBA00023204"/>
    </source>
</evidence>
<evidence type="ECO:0000259" key="10">
    <source>
        <dbReference type="SMART" id="SM00292"/>
    </source>
</evidence>
<evidence type="ECO:0000256" key="3">
    <source>
        <dbReference type="ARBA" id="ARBA00022490"/>
    </source>
</evidence>
<dbReference type="GO" id="GO:0044877">
    <property type="term" value="F:protein-containing complex binding"/>
    <property type="evidence" value="ECO:0007669"/>
    <property type="project" value="Ensembl"/>
</dbReference>
<dbReference type="SUPFAM" id="SSF48403">
    <property type="entry name" value="Ankyrin repeat"/>
    <property type="match status" value="1"/>
</dbReference>
<keyword evidence="8" id="KW-0539">Nucleus</keyword>
<feature type="repeat" description="ANK" evidence="9">
    <location>
        <begin position="743"/>
        <end position="775"/>
    </location>
</feature>
<keyword evidence="4" id="KW-0677">Repeat</keyword>
<keyword evidence="6" id="KW-0234">DNA repair</keyword>
<keyword evidence="12" id="KW-1185">Reference proteome</keyword>
<reference evidence="11" key="2">
    <citation type="submission" date="2025-08" db="UniProtKB">
        <authorList>
            <consortium name="Ensembl"/>
        </authorList>
    </citation>
    <scope>IDENTIFICATION</scope>
</reference>
<name>A0A4X2LL22_VOMUR</name>
<feature type="domain" description="BRCT" evidence="10">
    <location>
        <begin position="1"/>
        <end position="80"/>
    </location>
</feature>
<keyword evidence="5" id="KW-0227">DNA damage</keyword>
<dbReference type="Gene3D" id="3.40.50.10190">
    <property type="entry name" value="BRCT domain"/>
    <property type="match status" value="2"/>
</dbReference>
<dbReference type="GO" id="GO:2000781">
    <property type="term" value="P:positive regulation of double-strand break repair"/>
    <property type="evidence" value="ECO:0007669"/>
    <property type="project" value="Ensembl"/>
</dbReference>
<evidence type="ECO:0000256" key="8">
    <source>
        <dbReference type="ARBA" id="ARBA00023242"/>
    </source>
</evidence>
<dbReference type="SMART" id="SM00248">
    <property type="entry name" value="ANK"/>
    <property type="match status" value="3"/>
</dbReference>
<evidence type="ECO:0000313" key="12">
    <source>
        <dbReference type="Proteomes" id="UP000314987"/>
    </source>
</evidence>
<reference evidence="11" key="3">
    <citation type="submission" date="2025-09" db="UniProtKB">
        <authorList>
            <consortium name="Ensembl"/>
        </authorList>
    </citation>
    <scope>IDENTIFICATION</scope>
</reference>
<dbReference type="GO" id="GO:0005813">
    <property type="term" value="C:centrosome"/>
    <property type="evidence" value="ECO:0007669"/>
    <property type="project" value="UniProtKB-SubCell"/>
</dbReference>
<dbReference type="InterPro" id="IPR036420">
    <property type="entry name" value="BRCT_dom_sf"/>
</dbReference>
<dbReference type="InterPro" id="IPR042479">
    <property type="entry name" value="Slf1"/>
</dbReference>
<evidence type="ECO:0000256" key="5">
    <source>
        <dbReference type="ARBA" id="ARBA00022763"/>
    </source>
</evidence>
<proteinExistence type="predicted"/>
<dbReference type="PANTHER" id="PTHR46677:SF1">
    <property type="entry name" value="SMC5-SMC6 COMPLEX LOCALIZATION FACTOR PROTEIN 1"/>
    <property type="match status" value="1"/>
</dbReference>
<dbReference type="Pfam" id="PF23294">
    <property type="entry name" value="BRCT_TopB1_SLF1"/>
    <property type="match status" value="1"/>
</dbReference>
<dbReference type="Proteomes" id="UP000314987">
    <property type="component" value="Unassembled WGS sequence"/>
</dbReference>
<dbReference type="SUPFAM" id="SSF52113">
    <property type="entry name" value="BRCT domain"/>
    <property type="match status" value="1"/>
</dbReference>
<evidence type="ECO:0000256" key="9">
    <source>
        <dbReference type="PROSITE-ProRule" id="PRU00023"/>
    </source>
</evidence>
<keyword evidence="9" id="KW-0040">ANK repeat</keyword>
<dbReference type="AlphaFoldDB" id="A0A4X2LL22"/>